<reference evidence="2 3" key="1">
    <citation type="submission" date="2019-02" db="EMBL/GenBank/DDBJ databases">
        <title>Deep-cultivation of Planctomycetes and their phenomic and genomic characterization uncovers novel biology.</title>
        <authorList>
            <person name="Wiegand S."/>
            <person name="Jogler M."/>
            <person name="Boedeker C."/>
            <person name="Pinto D."/>
            <person name="Vollmers J."/>
            <person name="Rivas-Marin E."/>
            <person name="Kohn T."/>
            <person name="Peeters S.H."/>
            <person name="Heuer A."/>
            <person name="Rast P."/>
            <person name="Oberbeckmann S."/>
            <person name="Bunk B."/>
            <person name="Jeske O."/>
            <person name="Meyerdierks A."/>
            <person name="Storesund J.E."/>
            <person name="Kallscheuer N."/>
            <person name="Luecker S."/>
            <person name="Lage O.M."/>
            <person name="Pohl T."/>
            <person name="Merkel B.J."/>
            <person name="Hornburger P."/>
            <person name="Mueller R.-W."/>
            <person name="Bruemmer F."/>
            <person name="Labrenz M."/>
            <person name="Spormann A.M."/>
            <person name="Op Den Camp H."/>
            <person name="Overmann J."/>
            <person name="Amann R."/>
            <person name="Jetten M.S.M."/>
            <person name="Mascher T."/>
            <person name="Medema M.H."/>
            <person name="Devos D.P."/>
            <person name="Kaster A.-K."/>
            <person name="Ovreas L."/>
            <person name="Rohde M."/>
            <person name="Galperin M.Y."/>
            <person name="Jogler C."/>
        </authorList>
    </citation>
    <scope>NUCLEOTIDE SEQUENCE [LARGE SCALE GENOMIC DNA]</scope>
    <source>
        <strain evidence="2 3">Poly51</strain>
    </source>
</reference>
<dbReference type="RefSeq" id="WP_186775575.1">
    <property type="nucleotide sequence ID" value="NZ_SJPW01000004.1"/>
</dbReference>
<dbReference type="Proteomes" id="UP000318288">
    <property type="component" value="Unassembled WGS sequence"/>
</dbReference>
<name>A0A5C6F204_9BACT</name>
<comment type="caution">
    <text evidence="2">The sequence shown here is derived from an EMBL/GenBank/DDBJ whole genome shotgun (WGS) entry which is preliminary data.</text>
</comment>
<evidence type="ECO:0000256" key="1">
    <source>
        <dbReference type="SAM" id="MobiDB-lite"/>
    </source>
</evidence>
<proteinExistence type="predicted"/>
<protein>
    <submittedName>
        <fullName evidence="2">Uncharacterized protein</fullName>
    </submittedName>
</protein>
<sequence>MGYGIRWEVGKKIGFEANDNQENYEKQKEVGQGNDGREKIGWREKEADQEGKDDHESCCEGQSKSDEQGCEGQNR</sequence>
<feature type="region of interest" description="Disordered" evidence="1">
    <location>
        <begin position="19"/>
        <end position="75"/>
    </location>
</feature>
<evidence type="ECO:0000313" key="3">
    <source>
        <dbReference type="Proteomes" id="UP000318288"/>
    </source>
</evidence>
<accession>A0A5C6F204</accession>
<dbReference type="AlphaFoldDB" id="A0A5C6F204"/>
<evidence type="ECO:0000313" key="2">
    <source>
        <dbReference type="EMBL" id="TWU54407.1"/>
    </source>
</evidence>
<organism evidence="2 3">
    <name type="scientific">Rubripirellula tenax</name>
    <dbReference type="NCBI Taxonomy" id="2528015"/>
    <lineage>
        <taxon>Bacteria</taxon>
        <taxon>Pseudomonadati</taxon>
        <taxon>Planctomycetota</taxon>
        <taxon>Planctomycetia</taxon>
        <taxon>Pirellulales</taxon>
        <taxon>Pirellulaceae</taxon>
        <taxon>Rubripirellula</taxon>
    </lineage>
</organism>
<dbReference type="EMBL" id="SJPW01000004">
    <property type="protein sequence ID" value="TWU54407.1"/>
    <property type="molecule type" value="Genomic_DNA"/>
</dbReference>
<keyword evidence="3" id="KW-1185">Reference proteome</keyword>
<feature type="compositionally biased region" description="Basic and acidic residues" evidence="1">
    <location>
        <begin position="23"/>
        <end position="67"/>
    </location>
</feature>
<gene>
    <name evidence="2" type="ORF">Poly51_31260</name>
</gene>